<evidence type="ECO:0000313" key="1">
    <source>
        <dbReference type="EMBL" id="KAJ8952672.1"/>
    </source>
</evidence>
<proteinExistence type="predicted"/>
<protein>
    <submittedName>
        <fullName evidence="1">Uncharacterized protein</fullName>
    </submittedName>
</protein>
<name>A0AAV8YPK0_9CUCU</name>
<dbReference type="EMBL" id="JAPWTK010000065">
    <property type="protein sequence ID" value="KAJ8952672.1"/>
    <property type="molecule type" value="Genomic_DNA"/>
</dbReference>
<dbReference type="AlphaFoldDB" id="A0AAV8YPK0"/>
<comment type="caution">
    <text evidence="1">The sequence shown here is derived from an EMBL/GenBank/DDBJ whole genome shotgun (WGS) entry which is preliminary data.</text>
</comment>
<keyword evidence="2" id="KW-1185">Reference proteome</keyword>
<accession>A0AAV8YPK0</accession>
<gene>
    <name evidence="1" type="ORF">NQ318_020987</name>
</gene>
<evidence type="ECO:0000313" key="2">
    <source>
        <dbReference type="Proteomes" id="UP001162162"/>
    </source>
</evidence>
<organism evidence="1 2">
    <name type="scientific">Aromia moschata</name>
    <dbReference type="NCBI Taxonomy" id="1265417"/>
    <lineage>
        <taxon>Eukaryota</taxon>
        <taxon>Metazoa</taxon>
        <taxon>Ecdysozoa</taxon>
        <taxon>Arthropoda</taxon>
        <taxon>Hexapoda</taxon>
        <taxon>Insecta</taxon>
        <taxon>Pterygota</taxon>
        <taxon>Neoptera</taxon>
        <taxon>Endopterygota</taxon>
        <taxon>Coleoptera</taxon>
        <taxon>Polyphaga</taxon>
        <taxon>Cucujiformia</taxon>
        <taxon>Chrysomeloidea</taxon>
        <taxon>Cerambycidae</taxon>
        <taxon>Cerambycinae</taxon>
        <taxon>Callichromatini</taxon>
        <taxon>Aromia</taxon>
    </lineage>
</organism>
<reference evidence="1" key="1">
    <citation type="journal article" date="2023" name="Insect Mol. Biol.">
        <title>Genome sequencing provides insights into the evolution of gene families encoding plant cell wall-degrading enzymes in longhorned beetles.</title>
        <authorList>
            <person name="Shin N.R."/>
            <person name="Okamura Y."/>
            <person name="Kirsch R."/>
            <person name="Pauchet Y."/>
        </authorList>
    </citation>
    <scope>NUCLEOTIDE SEQUENCE</scope>
    <source>
        <strain evidence="1">AMC_N1</strain>
    </source>
</reference>
<sequence length="151" mass="17052">MDLLKNGRSYSNLMSDLLLNDGSSFRNFVRLTQSDFEEILCLVAPKISKENTNYRAAIPPSIRLAVTLRYLATSDSFTIIFLRLFTNGNDGAIVAEIDTKSGNIYPFTQPRRQVAIEIARSLMEKVYYRVLGSREVLVQDKILHTDSDVGI</sequence>
<dbReference type="Proteomes" id="UP001162162">
    <property type="component" value="Unassembled WGS sequence"/>
</dbReference>